<gene>
    <name evidence="2" type="ORF">SAMN04487977_10787</name>
</gene>
<organism evidence="2 3">
    <name type="scientific">Treponema bryantii</name>
    <dbReference type="NCBI Taxonomy" id="163"/>
    <lineage>
        <taxon>Bacteria</taxon>
        <taxon>Pseudomonadati</taxon>
        <taxon>Spirochaetota</taxon>
        <taxon>Spirochaetia</taxon>
        <taxon>Spirochaetales</taxon>
        <taxon>Treponemataceae</taxon>
        <taxon>Treponema</taxon>
    </lineage>
</organism>
<dbReference type="RefSeq" id="WP_074644462.1">
    <property type="nucleotide sequence ID" value="NZ_FOFU01000007.1"/>
</dbReference>
<dbReference type="AlphaFoldDB" id="A0A1H9HNL1"/>
<protein>
    <recommendedName>
        <fullName evidence="1">DUF4340 domain-containing protein</fullName>
    </recommendedName>
</protein>
<sequence length="308" mass="33777">MKTRKLVLIIADVVLLAVCTIQLALSARDTTKYFTLKDKPDSLEFVTPMENFSVYKDGEEWFVSDKKYPASQSMVDSYIDAISNVRALDKVGNISSGNNAEKYELADGKTITVTAKLGDKVLRTITIGKTAVSSSQCYATIDGGKDIYLVSGGINDTLDTSIAAARTTIVLNLDSPDITNVAITDYASGKNWAVSRMGTGEDLAWNVSGAEEGYELDTGAAANWLNSFASLSTRDWYDDSEVLEGTKTVTAKITCAYKDITVEFFAIPKNNENDLQQYYGTCSETPYRFKVNESSVKQYLKSLDELSK</sequence>
<dbReference type="STRING" id="163.SAMN04487775_101519"/>
<evidence type="ECO:0000259" key="1">
    <source>
        <dbReference type="Pfam" id="PF14238"/>
    </source>
</evidence>
<dbReference type="Proteomes" id="UP000182360">
    <property type="component" value="Unassembled WGS sequence"/>
</dbReference>
<name>A0A1H9HNL1_9SPIR</name>
<accession>A0A1H9HNL1</accession>
<evidence type="ECO:0000313" key="2">
    <source>
        <dbReference type="EMBL" id="SEQ63915.1"/>
    </source>
</evidence>
<dbReference type="EMBL" id="FOFU01000007">
    <property type="protein sequence ID" value="SEQ63915.1"/>
    <property type="molecule type" value="Genomic_DNA"/>
</dbReference>
<reference evidence="2 3" key="1">
    <citation type="submission" date="2016-10" db="EMBL/GenBank/DDBJ databases">
        <authorList>
            <person name="de Groot N.N."/>
        </authorList>
    </citation>
    <scope>NUCLEOTIDE SEQUENCE [LARGE SCALE GENOMIC DNA]</scope>
    <source>
        <strain evidence="2 3">B25</strain>
    </source>
</reference>
<keyword evidence="3" id="KW-1185">Reference proteome</keyword>
<dbReference type="Pfam" id="PF14238">
    <property type="entry name" value="DUF4340"/>
    <property type="match status" value="1"/>
</dbReference>
<proteinExistence type="predicted"/>
<evidence type="ECO:0000313" key="3">
    <source>
        <dbReference type="Proteomes" id="UP000182360"/>
    </source>
</evidence>
<dbReference type="InterPro" id="IPR025641">
    <property type="entry name" value="DUF4340"/>
</dbReference>
<feature type="domain" description="DUF4340" evidence="1">
    <location>
        <begin position="62"/>
        <end position="238"/>
    </location>
</feature>
<dbReference type="OrthoDB" id="357547at2"/>